<name>A0A919RZ86_9CLOT</name>
<evidence type="ECO:0000313" key="3">
    <source>
        <dbReference type="Proteomes" id="UP000679179"/>
    </source>
</evidence>
<evidence type="ECO:0000313" key="2">
    <source>
        <dbReference type="EMBL" id="GIM29270.1"/>
    </source>
</evidence>
<dbReference type="EMBL" id="BOPZ01000015">
    <property type="protein sequence ID" value="GIM29270.1"/>
    <property type="molecule type" value="Genomic_DNA"/>
</dbReference>
<sequence length="210" mass="23849">MLNEGGIKTLSEEFIRRLVLIAISLALLSFTEGCSTESNSSVETKKTTSEAANSSTQVQKVEDNQVDKRENEEIVYNKYTNSRYGFSIDYPNNYKIEETSQNRDGAIISSDKAKLIVFGNNNVLNYGVKSYYDFDTSQIKEKIKYKVIKDNWFIISWIEGDNIVYQKTVVGKGSANTFIFTYSKVDASKYDEAVKRLNESFKTPGINESH</sequence>
<accession>A0A919RZ86</accession>
<feature type="region of interest" description="Disordered" evidence="1">
    <location>
        <begin position="36"/>
        <end position="64"/>
    </location>
</feature>
<organism evidence="2 3">
    <name type="scientific">Clostridium polyendosporum</name>
    <dbReference type="NCBI Taxonomy" id="69208"/>
    <lineage>
        <taxon>Bacteria</taxon>
        <taxon>Bacillati</taxon>
        <taxon>Bacillota</taxon>
        <taxon>Clostridia</taxon>
        <taxon>Eubacteriales</taxon>
        <taxon>Clostridiaceae</taxon>
        <taxon>Clostridium</taxon>
    </lineage>
</organism>
<protein>
    <submittedName>
        <fullName evidence="2">Uncharacterized protein</fullName>
    </submittedName>
</protein>
<reference evidence="2" key="1">
    <citation type="submission" date="2021-03" db="EMBL/GenBank/DDBJ databases">
        <title>Taxonomic study of Clostridium polyendosporum from meadow-gley soil under rice.</title>
        <authorList>
            <person name="Kobayashi H."/>
            <person name="Tanizawa Y."/>
            <person name="Yagura M."/>
        </authorList>
    </citation>
    <scope>NUCLEOTIDE SEQUENCE</scope>
    <source>
        <strain evidence="2">JCM 30710</strain>
    </source>
</reference>
<gene>
    <name evidence="2" type="ORF">CPJCM30710_19360</name>
</gene>
<dbReference type="Proteomes" id="UP000679179">
    <property type="component" value="Unassembled WGS sequence"/>
</dbReference>
<comment type="caution">
    <text evidence="2">The sequence shown here is derived from an EMBL/GenBank/DDBJ whole genome shotgun (WGS) entry which is preliminary data.</text>
</comment>
<proteinExistence type="predicted"/>
<keyword evidence="3" id="KW-1185">Reference proteome</keyword>
<feature type="compositionally biased region" description="Polar residues" evidence="1">
    <location>
        <begin position="49"/>
        <end position="59"/>
    </location>
</feature>
<dbReference type="AlphaFoldDB" id="A0A919RZ86"/>
<evidence type="ECO:0000256" key="1">
    <source>
        <dbReference type="SAM" id="MobiDB-lite"/>
    </source>
</evidence>